<dbReference type="EMBL" id="GBIH01001009">
    <property type="protein sequence ID" value="JAC93701.1"/>
    <property type="molecule type" value="mRNA"/>
</dbReference>
<protein>
    <submittedName>
        <fullName evidence="1">Uncharacterized protein</fullName>
    </submittedName>
</protein>
<organism evidence="1">
    <name type="scientific">Ixodes ricinus</name>
    <name type="common">Common tick</name>
    <name type="synonym">Acarus ricinus</name>
    <dbReference type="NCBI Taxonomy" id="34613"/>
    <lineage>
        <taxon>Eukaryota</taxon>
        <taxon>Metazoa</taxon>
        <taxon>Ecdysozoa</taxon>
        <taxon>Arthropoda</taxon>
        <taxon>Chelicerata</taxon>
        <taxon>Arachnida</taxon>
        <taxon>Acari</taxon>
        <taxon>Parasitiformes</taxon>
        <taxon>Ixodida</taxon>
        <taxon>Ixodoidea</taxon>
        <taxon>Ixodidae</taxon>
        <taxon>Ixodinae</taxon>
        <taxon>Ixodes</taxon>
    </lineage>
</organism>
<accession>A0A090XA20</accession>
<reference evidence="1" key="1">
    <citation type="journal article" date="2015" name="PLoS Negl. Trop. Dis.">
        <title>Deep Sequencing Analysis of the Ixodes ricinus Haemocytome.</title>
        <authorList>
            <person name="Kotsyfakis M."/>
            <person name="Kopacek P."/>
            <person name="Franta Z."/>
            <person name="Pedra J.H."/>
            <person name="Ribeiro J.M."/>
        </authorList>
    </citation>
    <scope>NUCLEOTIDE SEQUENCE</scope>
</reference>
<sequence length="67" mass="7819">MRKDLWTKQKKPRGLAKWKNCPKRPAVGKKRTISLLRFDCFLFIFLPCPFLPDEAGFDLTLCFACVL</sequence>
<name>A0A090XA20_IXORI</name>
<dbReference type="AlphaFoldDB" id="A0A090XA20"/>
<proteinExistence type="evidence at transcript level"/>
<evidence type="ECO:0000313" key="1">
    <source>
        <dbReference type="EMBL" id="JAC93701.1"/>
    </source>
</evidence>